<keyword evidence="1" id="KW-0812">Transmembrane</keyword>
<feature type="transmembrane region" description="Helical" evidence="1">
    <location>
        <begin position="65"/>
        <end position="86"/>
    </location>
</feature>
<evidence type="ECO:0000313" key="2">
    <source>
        <dbReference type="EMBL" id="AUB79974.1"/>
    </source>
</evidence>
<sequence length="274" mass="29743">MVELVILLIALYIATVWVILILTRKIFAAAKAMRIPPALASIVTVVGLVYVSCLIPGMFGMLFTRTAWCLFILLAVAGSLLVPRLSTQNPMAPATLEGGQGARSIDFTLIVFGLLGAIPVLDYLRWTLPSSLLNPDSALQWDTVSYHLPGFIEFSQHHTLWSLDGPYQSYSFGFELIGNFLSQPFHAHWGLIIANLLAIILLVIAIAAAARILVPSLPTTRVANWLPGAVLAFWPSASGVLYSDETVTGFRVRSNASEHLRAVIPAGYELKMGG</sequence>
<evidence type="ECO:0000313" key="3">
    <source>
        <dbReference type="Proteomes" id="UP000232638"/>
    </source>
</evidence>
<keyword evidence="1" id="KW-0472">Membrane</keyword>
<dbReference type="Proteomes" id="UP000232638">
    <property type="component" value="Chromosome"/>
</dbReference>
<keyword evidence="1" id="KW-1133">Transmembrane helix</keyword>
<evidence type="ECO:0000256" key="1">
    <source>
        <dbReference type="SAM" id="Phobius"/>
    </source>
</evidence>
<feature type="transmembrane region" description="Helical" evidence="1">
    <location>
        <begin position="189"/>
        <end position="210"/>
    </location>
</feature>
<dbReference type="AlphaFoldDB" id="A0A2K8U311"/>
<feature type="transmembrane region" description="Helical" evidence="1">
    <location>
        <begin position="39"/>
        <end position="59"/>
    </location>
</feature>
<protein>
    <submittedName>
        <fullName evidence="2">Uncharacterized protein</fullName>
    </submittedName>
</protein>
<feature type="transmembrane region" description="Helical" evidence="1">
    <location>
        <begin position="6"/>
        <end position="27"/>
    </location>
</feature>
<reference evidence="2 3" key="1">
    <citation type="submission" date="2017-03" db="EMBL/GenBank/DDBJ databases">
        <title>Complete genome sequence of Candidatus 'Thiodictyon syntrophicum' sp. nov. strain Cad16T, a photolithoautotroph purple sulfur bacterium isolated from an alpine meromictic lake.</title>
        <authorList>
            <person name="Luedin S.M."/>
            <person name="Pothier J.F."/>
            <person name="Danza F."/>
            <person name="Storelli N."/>
            <person name="Wittwer M."/>
            <person name="Tonolla M."/>
        </authorList>
    </citation>
    <scope>NUCLEOTIDE SEQUENCE [LARGE SCALE GENOMIC DNA]</scope>
    <source>
        <strain evidence="2 3">Cad16T</strain>
    </source>
</reference>
<accession>A0A2K8U311</accession>
<proteinExistence type="predicted"/>
<organism evidence="2 3">
    <name type="scientific">Candidatus Thiodictyon syntrophicum</name>
    <dbReference type="NCBI Taxonomy" id="1166950"/>
    <lineage>
        <taxon>Bacteria</taxon>
        <taxon>Pseudomonadati</taxon>
        <taxon>Pseudomonadota</taxon>
        <taxon>Gammaproteobacteria</taxon>
        <taxon>Chromatiales</taxon>
        <taxon>Chromatiaceae</taxon>
        <taxon>Thiodictyon</taxon>
    </lineage>
</organism>
<keyword evidence="3" id="KW-1185">Reference proteome</keyword>
<dbReference type="EMBL" id="CP020370">
    <property type="protein sequence ID" value="AUB79974.1"/>
    <property type="molecule type" value="Genomic_DNA"/>
</dbReference>
<dbReference type="KEGG" id="tsy:THSYN_02670"/>
<gene>
    <name evidence="2" type="ORF">THSYN_02670</name>
</gene>
<name>A0A2K8U311_9GAMM</name>
<feature type="transmembrane region" description="Helical" evidence="1">
    <location>
        <begin position="107"/>
        <end position="126"/>
    </location>
</feature>